<dbReference type="OrthoDB" id="934157at2"/>
<accession>A0A344TJH9</accession>
<organism evidence="1 2">
    <name type="scientific">Runella rosea</name>
    <dbReference type="NCBI Taxonomy" id="2259595"/>
    <lineage>
        <taxon>Bacteria</taxon>
        <taxon>Pseudomonadati</taxon>
        <taxon>Bacteroidota</taxon>
        <taxon>Cytophagia</taxon>
        <taxon>Cytophagales</taxon>
        <taxon>Spirosomataceae</taxon>
        <taxon>Runella</taxon>
    </lineage>
</organism>
<keyword evidence="2" id="KW-1185">Reference proteome</keyword>
<sequence>MSLFRQIILHFETSAQLPPPYSYQYALTLSPVAELLQVDLNLTYTHRDELDADEIEAEGFTDNDDYHWKGELDKVWRGELEKLLAKTRLSGGIMLDDEQDFLTLEWQTEKLQRGQPENLSDWHYFAQELLQAIFETSGKERAFELHILDVTAQGTVEAIVTASFRTRNAQIKRVVDGGKSSLRFYPWHELPHLMEVLYAPNWLSDNAATQKPKRNGLYFNPGDELWYEYNKQVVEPGKGASTLPKLKSLIGKLLS</sequence>
<dbReference type="KEGG" id="run:DR864_14100"/>
<name>A0A344TJH9_9BACT</name>
<evidence type="ECO:0000313" key="2">
    <source>
        <dbReference type="Proteomes" id="UP000251993"/>
    </source>
</evidence>
<proteinExistence type="predicted"/>
<gene>
    <name evidence="1" type="ORF">DR864_14100</name>
</gene>
<dbReference type="RefSeq" id="WP_114067582.1">
    <property type="nucleotide sequence ID" value="NZ_CP030850.1"/>
</dbReference>
<reference evidence="1 2" key="1">
    <citation type="submission" date="2018-07" db="EMBL/GenBank/DDBJ databases">
        <title>Genome sequencing of Runella.</title>
        <authorList>
            <person name="Baek M.-G."/>
            <person name="Yi H."/>
        </authorList>
    </citation>
    <scope>NUCLEOTIDE SEQUENCE [LARGE SCALE GENOMIC DNA]</scope>
    <source>
        <strain evidence="1 2">HYN0085</strain>
    </source>
</reference>
<dbReference type="AlphaFoldDB" id="A0A344TJH9"/>
<evidence type="ECO:0000313" key="1">
    <source>
        <dbReference type="EMBL" id="AXE18800.1"/>
    </source>
</evidence>
<protein>
    <submittedName>
        <fullName evidence="1">Uncharacterized protein</fullName>
    </submittedName>
</protein>
<dbReference type="EMBL" id="CP030850">
    <property type="protein sequence ID" value="AXE18800.1"/>
    <property type="molecule type" value="Genomic_DNA"/>
</dbReference>
<dbReference type="Proteomes" id="UP000251993">
    <property type="component" value="Chromosome"/>
</dbReference>